<dbReference type="EMBL" id="LVJH01000022">
    <property type="protein sequence ID" value="OAB42236.1"/>
    <property type="molecule type" value="Genomic_DNA"/>
</dbReference>
<dbReference type="SUPFAM" id="SSF55729">
    <property type="entry name" value="Acyl-CoA N-acyltransferases (Nat)"/>
    <property type="match status" value="1"/>
</dbReference>
<dbReference type="Gene3D" id="3.40.630.30">
    <property type="match status" value="1"/>
</dbReference>
<dbReference type="AlphaFoldDB" id="A0A162K2V5"/>
<evidence type="ECO:0000313" key="3">
    <source>
        <dbReference type="Proteomes" id="UP000076967"/>
    </source>
</evidence>
<protein>
    <recommendedName>
        <fullName evidence="1">N-acetyltransferase domain-containing protein</fullName>
    </recommendedName>
</protein>
<dbReference type="InterPro" id="IPR036582">
    <property type="entry name" value="Mao_N_sf"/>
</dbReference>
<evidence type="ECO:0000259" key="1">
    <source>
        <dbReference type="PROSITE" id="PS51186"/>
    </source>
</evidence>
<dbReference type="InterPro" id="IPR000182">
    <property type="entry name" value="GNAT_dom"/>
</dbReference>
<proteinExistence type="predicted"/>
<dbReference type="Pfam" id="PF07833">
    <property type="entry name" value="Cu_amine_oxidN1"/>
    <property type="match status" value="1"/>
</dbReference>
<gene>
    <name evidence="2" type="ORF">PGLA_13090</name>
</gene>
<dbReference type="Proteomes" id="UP000076967">
    <property type="component" value="Unassembled WGS sequence"/>
</dbReference>
<dbReference type="PROSITE" id="PS51186">
    <property type="entry name" value="GNAT"/>
    <property type="match status" value="1"/>
</dbReference>
<reference evidence="2 3" key="1">
    <citation type="submission" date="2016-03" db="EMBL/GenBank/DDBJ databases">
        <title>Draft genome sequence of Paenibacillus glacialis DSM 22343.</title>
        <authorList>
            <person name="Shin S.-K."/>
            <person name="Yi H."/>
        </authorList>
    </citation>
    <scope>NUCLEOTIDE SEQUENCE [LARGE SCALE GENOMIC DNA]</scope>
    <source>
        <strain evidence="2 3">DSM 22343</strain>
    </source>
</reference>
<organism evidence="2 3">
    <name type="scientific">Paenibacillus glacialis</name>
    <dbReference type="NCBI Taxonomy" id="494026"/>
    <lineage>
        <taxon>Bacteria</taxon>
        <taxon>Bacillati</taxon>
        <taxon>Bacillota</taxon>
        <taxon>Bacilli</taxon>
        <taxon>Bacillales</taxon>
        <taxon>Paenibacillaceae</taxon>
        <taxon>Paenibacillus</taxon>
    </lineage>
</organism>
<name>A0A162K2V5_9BACL</name>
<feature type="domain" description="N-acetyltransferase" evidence="1">
    <location>
        <begin position="43"/>
        <end position="195"/>
    </location>
</feature>
<evidence type="ECO:0000313" key="2">
    <source>
        <dbReference type="EMBL" id="OAB42236.1"/>
    </source>
</evidence>
<dbReference type="InterPro" id="IPR016181">
    <property type="entry name" value="Acyl_CoA_acyltransferase"/>
</dbReference>
<comment type="caution">
    <text evidence="2">The sequence shown here is derived from an EMBL/GenBank/DDBJ whole genome shotgun (WGS) entry which is preliminary data.</text>
</comment>
<dbReference type="STRING" id="494026.PGLA_13090"/>
<dbReference type="CDD" id="cd04301">
    <property type="entry name" value="NAT_SF"/>
    <property type="match status" value="1"/>
</dbReference>
<accession>A0A162K2V5</accession>
<keyword evidence="3" id="KW-1185">Reference proteome</keyword>
<dbReference type="Pfam" id="PF00583">
    <property type="entry name" value="Acetyltransf_1"/>
    <property type="match status" value="1"/>
</dbReference>
<dbReference type="SUPFAM" id="SSF55383">
    <property type="entry name" value="Copper amine oxidase, domain N"/>
    <property type="match status" value="1"/>
</dbReference>
<sequence>MFDSTMVPLRFIVEELKWNVGWDENTKMITLNEVKERFVLMTMRFRKLSELSIEENVRIWNLGFEGYFIQMIMTIEAFMTRSVNEGLSLENSLAIYVDGEPAGFVMNGFRDVDGKKLAWNGGTGIAPAFRGQGIGRALMLRNLELYREHGVKLAILEALTQNESAIKLYQYVGYEITDRLMILQHMGTIDPQLLEESAVHPFSITKGLPRDVYPLDFYRGLSAWQTQWPSMKEGESLIIKQGSEPVGYALYKRTFDQEGKLVSITLYQCEALPGREDAEEIYKLALGELFAPLDYVCRRATANLRKSNQPLNDLLVKLSFTTNVEQVLMMRNMESELT</sequence>
<dbReference type="GO" id="GO:0016747">
    <property type="term" value="F:acyltransferase activity, transferring groups other than amino-acyl groups"/>
    <property type="evidence" value="ECO:0007669"/>
    <property type="project" value="InterPro"/>
</dbReference>
<dbReference type="InterPro" id="IPR012854">
    <property type="entry name" value="Cu_amine_oxidase-like_N"/>
</dbReference>
<dbReference type="Gene3D" id="3.30.457.10">
    <property type="entry name" value="Copper amine oxidase-like, N-terminal domain"/>
    <property type="match status" value="1"/>
</dbReference>